<evidence type="ECO:0000313" key="6">
    <source>
        <dbReference type="Proteomes" id="UP000663814"/>
    </source>
</evidence>
<dbReference type="GO" id="GO:0016787">
    <property type="term" value="F:hydrolase activity"/>
    <property type="evidence" value="ECO:0007669"/>
    <property type="project" value="UniProtKB-KW"/>
</dbReference>
<dbReference type="Pfam" id="PF08530">
    <property type="entry name" value="PepX_C"/>
    <property type="match status" value="1"/>
</dbReference>
<feature type="domain" description="Xaa-Pro dipeptidyl-peptidase-like" evidence="3">
    <location>
        <begin position="43"/>
        <end position="306"/>
    </location>
</feature>
<dbReference type="InterPro" id="IPR005674">
    <property type="entry name" value="CocE/Ser_esterase"/>
</dbReference>
<dbReference type="InterPro" id="IPR008979">
    <property type="entry name" value="Galactose-bd-like_sf"/>
</dbReference>
<evidence type="ECO:0000259" key="4">
    <source>
        <dbReference type="Pfam" id="PF08530"/>
    </source>
</evidence>
<dbReference type="EMBL" id="JAERPS020000001">
    <property type="protein sequence ID" value="MBZ9610081.1"/>
    <property type="molecule type" value="Genomic_DNA"/>
</dbReference>
<feature type="signal peptide" evidence="2">
    <location>
        <begin position="1"/>
        <end position="19"/>
    </location>
</feature>
<reference evidence="5 6" key="1">
    <citation type="submission" date="2021-08" db="EMBL/GenBank/DDBJ databases">
        <title>Rheinheimera aquimaris sp. nov., isolated from seawater of the East Sea in Korea.</title>
        <authorList>
            <person name="Kim K.H."/>
            <person name="Wenting R."/>
            <person name="Kim K.R."/>
            <person name="Jeon C.O."/>
        </authorList>
    </citation>
    <scope>NUCLEOTIDE SEQUENCE [LARGE SCALE GENOMIC DNA]</scope>
    <source>
        <strain evidence="5 6">MA-13</strain>
    </source>
</reference>
<dbReference type="Gene3D" id="1.10.3020.10">
    <property type="entry name" value="alpha-amino acid ester hydrolase ( Helical cap domain)"/>
    <property type="match status" value="1"/>
</dbReference>
<organism evidence="5 6">
    <name type="scientific">Rheinheimera maricola</name>
    <dbReference type="NCBI Taxonomy" id="2793282"/>
    <lineage>
        <taxon>Bacteria</taxon>
        <taxon>Pseudomonadati</taxon>
        <taxon>Pseudomonadota</taxon>
        <taxon>Gammaproteobacteria</taxon>
        <taxon>Chromatiales</taxon>
        <taxon>Chromatiaceae</taxon>
        <taxon>Rheinheimera</taxon>
    </lineage>
</organism>
<name>A0ABS7X3E3_9GAMM</name>
<keyword evidence="2" id="KW-0732">Signal</keyword>
<dbReference type="NCBIfam" id="TIGR00976">
    <property type="entry name" value="CocE_NonD"/>
    <property type="match status" value="1"/>
</dbReference>
<dbReference type="Proteomes" id="UP000663814">
    <property type="component" value="Unassembled WGS sequence"/>
</dbReference>
<evidence type="ECO:0000313" key="5">
    <source>
        <dbReference type="EMBL" id="MBZ9610081.1"/>
    </source>
</evidence>
<dbReference type="InterPro" id="IPR000383">
    <property type="entry name" value="Xaa-Pro-like_dom"/>
</dbReference>
<evidence type="ECO:0000259" key="3">
    <source>
        <dbReference type="Pfam" id="PF02129"/>
    </source>
</evidence>
<accession>A0ABS7X3E3</accession>
<dbReference type="InterPro" id="IPR013736">
    <property type="entry name" value="Xaa-Pro_dipept_C"/>
</dbReference>
<protein>
    <submittedName>
        <fullName evidence="5">CocE/NonD family hydrolase</fullName>
    </submittedName>
</protein>
<evidence type="ECO:0000256" key="1">
    <source>
        <dbReference type="ARBA" id="ARBA00022801"/>
    </source>
</evidence>
<keyword evidence="6" id="KW-1185">Reference proteome</keyword>
<gene>
    <name evidence="5" type="ORF">I4W93_000545</name>
</gene>
<dbReference type="InterPro" id="IPR029058">
    <property type="entry name" value="AB_hydrolase_fold"/>
</dbReference>
<dbReference type="Gene3D" id="3.40.50.1820">
    <property type="entry name" value="alpha/beta hydrolase"/>
    <property type="match status" value="1"/>
</dbReference>
<feature type="domain" description="Xaa-Pro dipeptidyl-peptidase C-terminal" evidence="4">
    <location>
        <begin position="353"/>
        <end position="555"/>
    </location>
</feature>
<feature type="chain" id="PRO_5047331163" evidence="2">
    <location>
        <begin position="20"/>
        <end position="589"/>
    </location>
</feature>
<dbReference type="RefSeq" id="WP_205312475.1">
    <property type="nucleotide sequence ID" value="NZ_JAERPS020000001.1"/>
</dbReference>
<dbReference type="SUPFAM" id="SSF49785">
    <property type="entry name" value="Galactose-binding domain-like"/>
    <property type="match status" value="1"/>
</dbReference>
<sequence>MKKFLILLVLLITAGQARAELDTNLGLGTEYDVKDKILIQTRDGAEISAIVVKKKGNSLPLPTIFQFTIYVRDDKNGRDINSLKKAVDNGYVGVIAYSRGKRHSSDNVFPYETDGKDAYDVINWISKQTWSNGKVGMYGGSYNGFTQWAATKQLNPSLKTIVPYVANRPGMGLPMESNIFINPNYEWAFYVTNNKRLDNVVGNDRARFRKMQNIWWETGRPYRELDEIDGQPNKFFQKWLLHPSYDEYWQSMVPYKEEFANIDIPVLSVDGYYNDSQVSGLYYLRQHLKYNPNAQHYLIIGPYDHFGAQRGGQSNMRGLAIDDNALIDLNKITYEWFDYILKEGVKPSFLKDKVNYYVMGENVWRSAPTIESMSNSTLQLFLTEKEDFVSKFYKLDSRRPAKEDYLQQEVDFSDRKISNNDYYPDPIIRDQIDTENGYVFVSDTFNNETIVNGSFSGELVVSINKKDVDLGITLYELLPNGKYFHLSYNIFRASYSNDPSKRNLLTPGKKEKLKFYDSRLISRKMEKGSRLVVYVNVNKNPFSQINYGTGTDVSDESINDAEEELIINWYNESFINVPVLKKSVKNLNG</sequence>
<dbReference type="Pfam" id="PF02129">
    <property type="entry name" value="Peptidase_S15"/>
    <property type="match status" value="1"/>
</dbReference>
<comment type="caution">
    <text evidence="5">The sequence shown here is derived from an EMBL/GenBank/DDBJ whole genome shotgun (WGS) entry which is preliminary data.</text>
</comment>
<proteinExistence type="predicted"/>
<evidence type="ECO:0000256" key="2">
    <source>
        <dbReference type="SAM" id="SignalP"/>
    </source>
</evidence>
<dbReference type="Gene3D" id="2.60.120.260">
    <property type="entry name" value="Galactose-binding domain-like"/>
    <property type="match status" value="1"/>
</dbReference>
<keyword evidence="1 5" id="KW-0378">Hydrolase</keyword>
<dbReference type="SUPFAM" id="SSF53474">
    <property type="entry name" value="alpha/beta-Hydrolases"/>
    <property type="match status" value="1"/>
</dbReference>